<feature type="transmembrane region" description="Helical" evidence="6">
    <location>
        <begin position="20"/>
        <end position="42"/>
    </location>
</feature>
<name>A0A1T5EE94_9SPHI</name>
<dbReference type="PROSITE" id="PS51257">
    <property type="entry name" value="PROKAR_LIPOPROTEIN"/>
    <property type="match status" value="1"/>
</dbReference>
<keyword evidence="10" id="KW-1185">Reference proteome</keyword>
<dbReference type="GO" id="GO:0022857">
    <property type="term" value="F:transmembrane transporter activity"/>
    <property type="evidence" value="ECO:0007669"/>
    <property type="project" value="TreeGrafter"/>
</dbReference>
<evidence type="ECO:0000256" key="4">
    <source>
        <dbReference type="ARBA" id="ARBA00022989"/>
    </source>
</evidence>
<feature type="domain" description="ABC3 transporter permease C-terminal" evidence="7">
    <location>
        <begin position="681"/>
        <end position="793"/>
    </location>
</feature>
<evidence type="ECO:0000256" key="2">
    <source>
        <dbReference type="ARBA" id="ARBA00022475"/>
    </source>
</evidence>
<evidence type="ECO:0000259" key="8">
    <source>
        <dbReference type="Pfam" id="PF12704"/>
    </source>
</evidence>
<proteinExistence type="predicted"/>
<protein>
    <submittedName>
        <fullName evidence="9">Putative ABC transport system permease protein</fullName>
    </submittedName>
</protein>
<feature type="transmembrane region" description="Helical" evidence="6">
    <location>
        <begin position="764"/>
        <end position="784"/>
    </location>
</feature>
<organism evidence="9 10">
    <name type="scientific">Parapedobacter luteus</name>
    <dbReference type="NCBI Taxonomy" id="623280"/>
    <lineage>
        <taxon>Bacteria</taxon>
        <taxon>Pseudomonadati</taxon>
        <taxon>Bacteroidota</taxon>
        <taxon>Sphingobacteriia</taxon>
        <taxon>Sphingobacteriales</taxon>
        <taxon>Sphingobacteriaceae</taxon>
        <taxon>Parapedobacter</taxon>
    </lineage>
</organism>
<feature type="transmembrane region" description="Helical" evidence="6">
    <location>
        <begin position="678"/>
        <end position="702"/>
    </location>
</feature>
<reference evidence="9 10" key="1">
    <citation type="submission" date="2017-02" db="EMBL/GenBank/DDBJ databases">
        <authorList>
            <person name="Peterson S.W."/>
        </authorList>
    </citation>
    <scope>NUCLEOTIDE SEQUENCE [LARGE SCALE GENOMIC DNA]</scope>
    <source>
        <strain evidence="9 10">DSM 22899</strain>
    </source>
</reference>
<evidence type="ECO:0000256" key="3">
    <source>
        <dbReference type="ARBA" id="ARBA00022692"/>
    </source>
</evidence>
<comment type="subcellular location">
    <subcellularLocation>
        <location evidence="1">Cell membrane</location>
        <topology evidence="1">Multi-pass membrane protein</topology>
    </subcellularLocation>
</comment>
<evidence type="ECO:0000256" key="1">
    <source>
        <dbReference type="ARBA" id="ARBA00004651"/>
    </source>
</evidence>
<feature type="transmembrane region" description="Helical" evidence="6">
    <location>
        <begin position="338"/>
        <end position="367"/>
    </location>
</feature>
<dbReference type="Pfam" id="PF02687">
    <property type="entry name" value="FtsX"/>
    <property type="match status" value="2"/>
</dbReference>
<dbReference type="RefSeq" id="WP_079717931.1">
    <property type="nucleotide sequence ID" value="NZ_FUYS01000009.1"/>
</dbReference>
<evidence type="ECO:0000256" key="5">
    <source>
        <dbReference type="ARBA" id="ARBA00023136"/>
    </source>
</evidence>
<dbReference type="AlphaFoldDB" id="A0A1T5EE94"/>
<accession>A0A1T5EE94</accession>
<dbReference type="InterPro" id="IPR050250">
    <property type="entry name" value="Macrolide_Exporter_MacB"/>
</dbReference>
<feature type="domain" description="MacB-like periplasmic core" evidence="8">
    <location>
        <begin position="21"/>
        <end position="236"/>
    </location>
</feature>
<evidence type="ECO:0000256" key="6">
    <source>
        <dbReference type="SAM" id="Phobius"/>
    </source>
</evidence>
<dbReference type="InterPro" id="IPR025857">
    <property type="entry name" value="MacB_PCD"/>
</dbReference>
<dbReference type="PANTHER" id="PTHR30572:SF18">
    <property type="entry name" value="ABC-TYPE MACROLIDE FAMILY EXPORT SYSTEM PERMEASE COMPONENT 2"/>
    <property type="match status" value="1"/>
</dbReference>
<evidence type="ECO:0000313" key="10">
    <source>
        <dbReference type="Proteomes" id="UP000190541"/>
    </source>
</evidence>
<dbReference type="STRING" id="623280.SAMN05660226_03276"/>
<gene>
    <name evidence="9" type="ORF">SAMN05660226_03276</name>
</gene>
<dbReference type="InterPro" id="IPR003838">
    <property type="entry name" value="ABC3_permease_C"/>
</dbReference>
<feature type="transmembrane region" description="Helical" evidence="6">
    <location>
        <begin position="293"/>
        <end position="317"/>
    </location>
</feature>
<dbReference type="PANTHER" id="PTHR30572">
    <property type="entry name" value="MEMBRANE COMPONENT OF TRANSPORTER-RELATED"/>
    <property type="match status" value="1"/>
</dbReference>
<dbReference type="OrthoDB" id="1451596at2"/>
<dbReference type="Proteomes" id="UP000190541">
    <property type="component" value="Unassembled WGS sequence"/>
</dbReference>
<feature type="domain" description="ABC3 transporter permease C-terminal" evidence="7">
    <location>
        <begin position="299"/>
        <end position="413"/>
    </location>
</feature>
<dbReference type="EMBL" id="FUYS01000009">
    <property type="protein sequence ID" value="SKB82261.1"/>
    <property type="molecule type" value="Genomic_DNA"/>
</dbReference>
<evidence type="ECO:0000259" key="7">
    <source>
        <dbReference type="Pfam" id="PF02687"/>
    </source>
</evidence>
<keyword evidence="5 6" id="KW-0472">Membrane</keyword>
<dbReference type="Pfam" id="PF12704">
    <property type="entry name" value="MacB_PCD"/>
    <property type="match status" value="2"/>
</dbReference>
<evidence type="ECO:0000313" key="9">
    <source>
        <dbReference type="EMBL" id="SKB82261.1"/>
    </source>
</evidence>
<keyword evidence="3 6" id="KW-0812">Transmembrane</keyword>
<keyword evidence="2" id="KW-1003">Cell membrane</keyword>
<sequence>MVYHSFKIAWRNLLRNRIFAAINIVGLAIGLAACLLIGLYVYDEWSYDRFHEKADRIVRVVFGGTVPGGEIKEANVMPPTAQAMVAAFPEVEMATRFRTAGRPIFEINGKLFQEEEMAFADANFFDVFSFQLIQGNPQQALAAPYTAVVSEDAARKFFGTTDALGKEIAVRDDATPIKVTGIMENMPQNSHFHFDIVVSMASFTGSASTSWMESGYYTYLVLRPGTDYRTLESKLPELFEKYAGPQFPAAFGMTYSEHRKAGNDIGLHLQPLTDIHLRSDVADHLSTPGNIHYVYIFGVVALFILLIASINFMNLATASASKRAKEVGMRKVLGSTRAALTGQFFVESLLLAFLAMALAIGLAYGTLPLFNQLAGKALSFDFLLHWQVWPAILLVGVAVGLLAGGYPAIFLSAFKPAATLKGKLTPADNHLGLRSGLVIFQFFISIGLMVATTVVYRQLHYMQHKNLGYDKEHLLVLQTWPLGKNEAVFQQQLLLDPHIAQVTNSPFVPAGASYSNNFFVHPLDAPSQWVKTLRYDVDEHYIPTLGIELAAGRNFSKAFGTDSLSAIVNEAAVRAFGWANGALGQILVNGDNRHLRVVGVVKDFHFRSLHERITPLVMVMNDNFGNLIVKAKPGNLAGLLQTMEERYDALHPDLPFSYSFLDERINNTYTVERKTGTVLGVFAGLTIFVACLGLLGLVTFMAHQRTKEIGVRKVLGATVGGIVRLLIRDFAKLIGIALVVASPISWWAMNNWLADFAYRIDIQWWMFAVAGLAAGVIALLTVSWQAIRAAMANPVESLRNE</sequence>
<feature type="domain" description="MacB-like periplasmic core" evidence="8">
    <location>
        <begin position="443"/>
        <end position="635"/>
    </location>
</feature>
<feature type="transmembrane region" description="Helical" evidence="6">
    <location>
        <begin position="435"/>
        <end position="456"/>
    </location>
</feature>
<dbReference type="GO" id="GO:0005886">
    <property type="term" value="C:plasma membrane"/>
    <property type="evidence" value="ECO:0007669"/>
    <property type="project" value="UniProtKB-SubCell"/>
</dbReference>
<feature type="transmembrane region" description="Helical" evidence="6">
    <location>
        <begin position="387"/>
        <end position="414"/>
    </location>
</feature>
<feature type="transmembrane region" description="Helical" evidence="6">
    <location>
        <begin position="730"/>
        <end position="749"/>
    </location>
</feature>
<keyword evidence="4 6" id="KW-1133">Transmembrane helix</keyword>